<feature type="region of interest" description="Disordered" evidence="1">
    <location>
        <begin position="276"/>
        <end position="295"/>
    </location>
</feature>
<dbReference type="EMBL" id="JAULSN010000016">
    <property type="protein sequence ID" value="KAK3358427.1"/>
    <property type="molecule type" value="Genomic_DNA"/>
</dbReference>
<evidence type="ECO:0008006" key="4">
    <source>
        <dbReference type="Google" id="ProtNLM"/>
    </source>
</evidence>
<dbReference type="Proteomes" id="UP001287356">
    <property type="component" value="Unassembled WGS sequence"/>
</dbReference>
<evidence type="ECO:0000313" key="2">
    <source>
        <dbReference type="EMBL" id="KAK3358427.1"/>
    </source>
</evidence>
<dbReference type="GO" id="GO:0033768">
    <property type="term" value="C:SUMO-targeted ubiquitin ligase complex"/>
    <property type="evidence" value="ECO:0007669"/>
    <property type="project" value="TreeGrafter"/>
</dbReference>
<keyword evidence="3" id="KW-1185">Reference proteome</keyword>
<feature type="compositionally biased region" description="Polar residues" evidence="1">
    <location>
        <begin position="90"/>
        <end position="103"/>
    </location>
</feature>
<feature type="region of interest" description="Disordered" evidence="1">
    <location>
        <begin position="1"/>
        <end position="152"/>
    </location>
</feature>
<name>A0AAE0JT01_9PEZI</name>
<gene>
    <name evidence="2" type="ORF">B0T24DRAFT_540523</name>
</gene>
<protein>
    <recommendedName>
        <fullName evidence="4">Cell cycle control protein</fullName>
    </recommendedName>
</protein>
<feature type="compositionally biased region" description="Pro residues" evidence="1">
    <location>
        <begin position="125"/>
        <end position="152"/>
    </location>
</feature>
<sequence length="364" mass="40518">MEVTGAGPANRRGTQPLDGRRPQAAGREGTGARPVRVSFIDLTEEPDGSDDIPILPHGGRVYRPHQQPNRASIPPPQQQQQHHRNPRRQMSLNNRTPSLTRSDGSVLGNQGGADYIDLTMDDESPPQPPLPRPPLPRRAPTLPPRPANAPPPLPEHIDLDGHDEQGLGSFLGIVRQFAHAQHHMNGLGFLHRIGGGFFRNPHAHEVEVQVVGHNQRQPHMNPLAANLPNFNYRANGYNNISNPKPAHVPPPPAREGYSRATGEDLDYVCPSCDEELKYDPDDEEAPPLKRPRNRKDREEHHFWALKECGHVYCKKCFENRKPTAKNTVQTGFRSSPLHPKKLLCAVPDCQTDVSAKPSWVGLFI</sequence>
<dbReference type="PANTHER" id="PTHR28042">
    <property type="entry name" value="E3 UBIQUITIN-PROTEIN LIGASE COMPLEX SLX5-SLX8 SUBUNIT SLX5"/>
    <property type="match status" value="1"/>
</dbReference>
<reference evidence="2" key="1">
    <citation type="journal article" date="2023" name="Mol. Phylogenet. Evol.">
        <title>Genome-scale phylogeny and comparative genomics of the fungal order Sordariales.</title>
        <authorList>
            <person name="Hensen N."/>
            <person name="Bonometti L."/>
            <person name="Westerberg I."/>
            <person name="Brannstrom I.O."/>
            <person name="Guillou S."/>
            <person name="Cros-Aarteil S."/>
            <person name="Calhoun S."/>
            <person name="Haridas S."/>
            <person name="Kuo A."/>
            <person name="Mondo S."/>
            <person name="Pangilinan J."/>
            <person name="Riley R."/>
            <person name="LaButti K."/>
            <person name="Andreopoulos B."/>
            <person name="Lipzen A."/>
            <person name="Chen C."/>
            <person name="Yan M."/>
            <person name="Daum C."/>
            <person name="Ng V."/>
            <person name="Clum A."/>
            <person name="Steindorff A."/>
            <person name="Ohm R.A."/>
            <person name="Martin F."/>
            <person name="Silar P."/>
            <person name="Natvig D.O."/>
            <person name="Lalanne C."/>
            <person name="Gautier V."/>
            <person name="Ament-Velasquez S.L."/>
            <person name="Kruys A."/>
            <person name="Hutchinson M.I."/>
            <person name="Powell A.J."/>
            <person name="Barry K."/>
            <person name="Miller A.N."/>
            <person name="Grigoriev I.V."/>
            <person name="Debuchy R."/>
            <person name="Gladieux P."/>
            <person name="Hiltunen Thoren M."/>
            <person name="Johannesson H."/>
        </authorList>
    </citation>
    <scope>NUCLEOTIDE SEQUENCE</scope>
    <source>
        <strain evidence="2">CBS 958.72</strain>
    </source>
</reference>
<accession>A0AAE0JT01</accession>
<proteinExistence type="predicted"/>
<comment type="caution">
    <text evidence="2">The sequence shown here is derived from an EMBL/GenBank/DDBJ whole genome shotgun (WGS) entry which is preliminary data.</text>
</comment>
<dbReference type="InterPro" id="IPR038886">
    <property type="entry name" value="E3_SLX5/Rfp1"/>
</dbReference>
<dbReference type="PANTHER" id="PTHR28042:SF1">
    <property type="entry name" value="E3 UBIQUITIN-PROTEIN LIGASE COMPLEX SLX5-SLX8 SUBUNIT SLX5"/>
    <property type="match status" value="1"/>
</dbReference>
<dbReference type="AlphaFoldDB" id="A0AAE0JT01"/>
<organism evidence="2 3">
    <name type="scientific">Lasiosphaeria ovina</name>
    <dbReference type="NCBI Taxonomy" id="92902"/>
    <lineage>
        <taxon>Eukaryota</taxon>
        <taxon>Fungi</taxon>
        <taxon>Dikarya</taxon>
        <taxon>Ascomycota</taxon>
        <taxon>Pezizomycotina</taxon>
        <taxon>Sordariomycetes</taxon>
        <taxon>Sordariomycetidae</taxon>
        <taxon>Sordariales</taxon>
        <taxon>Lasiosphaeriaceae</taxon>
        <taxon>Lasiosphaeria</taxon>
    </lineage>
</organism>
<dbReference type="GO" id="GO:0004842">
    <property type="term" value="F:ubiquitin-protein transferase activity"/>
    <property type="evidence" value="ECO:0007669"/>
    <property type="project" value="TreeGrafter"/>
</dbReference>
<reference evidence="2" key="2">
    <citation type="submission" date="2023-06" db="EMBL/GenBank/DDBJ databases">
        <authorList>
            <consortium name="Lawrence Berkeley National Laboratory"/>
            <person name="Haridas S."/>
            <person name="Hensen N."/>
            <person name="Bonometti L."/>
            <person name="Westerberg I."/>
            <person name="Brannstrom I.O."/>
            <person name="Guillou S."/>
            <person name="Cros-Aarteil S."/>
            <person name="Calhoun S."/>
            <person name="Kuo A."/>
            <person name="Mondo S."/>
            <person name="Pangilinan J."/>
            <person name="Riley R."/>
            <person name="Labutti K."/>
            <person name="Andreopoulos B."/>
            <person name="Lipzen A."/>
            <person name="Chen C."/>
            <person name="Yanf M."/>
            <person name="Daum C."/>
            <person name="Ng V."/>
            <person name="Clum A."/>
            <person name="Steindorff A."/>
            <person name="Ohm R."/>
            <person name="Martin F."/>
            <person name="Silar P."/>
            <person name="Natvig D."/>
            <person name="Lalanne C."/>
            <person name="Gautier V."/>
            <person name="Ament-Velasquez S.L."/>
            <person name="Kruys A."/>
            <person name="Hutchinson M.I."/>
            <person name="Powell A.J."/>
            <person name="Barry K."/>
            <person name="Miller A.N."/>
            <person name="Grigoriev I.V."/>
            <person name="Debuchy R."/>
            <person name="Gladieux P."/>
            <person name="Thoren M.H."/>
            <person name="Johannesson H."/>
        </authorList>
    </citation>
    <scope>NUCLEOTIDE SEQUENCE</scope>
    <source>
        <strain evidence="2">CBS 958.72</strain>
    </source>
</reference>
<evidence type="ECO:0000256" key="1">
    <source>
        <dbReference type="SAM" id="MobiDB-lite"/>
    </source>
</evidence>
<evidence type="ECO:0000313" key="3">
    <source>
        <dbReference type="Proteomes" id="UP001287356"/>
    </source>
</evidence>